<evidence type="ECO:0000256" key="2">
    <source>
        <dbReference type="ARBA" id="ARBA00022692"/>
    </source>
</evidence>
<evidence type="ECO:0000256" key="1">
    <source>
        <dbReference type="ARBA" id="ARBA00004127"/>
    </source>
</evidence>
<reference evidence="7 8" key="1">
    <citation type="submission" date="2019-05" db="EMBL/GenBank/DDBJ databases">
        <title>Ruegeria sp. nov., isolated from tidal flat.</title>
        <authorList>
            <person name="Kim W."/>
        </authorList>
    </citation>
    <scope>NUCLEOTIDE SEQUENCE [LARGE SCALE GENOMIC DNA]</scope>
    <source>
        <strain evidence="7 8">CAU 1488</strain>
    </source>
</reference>
<dbReference type="InterPro" id="IPR003807">
    <property type="entry name" value="DUF202"/>
</dbReference>
<comment type="subcellular location">
    <subcellularLocation>
        <location evidence="1">Endomembrane system</location>
        <topology evidence="1">Multi-pass membrane protein</topology>
    </subcellularLocation>
</comment>
<dbReference type="EMBL" id="VCPD01000002">
    <property type="protein sequence ID" value="TMV08456.1"/>
    <property type="molecule type" value="Genomic_DNA"/>
</dbReference>
<feature type="transmembrane region" description="Helical" evidence="5">
    <location>
        <begin position="15"/>
        <end position="36"/>
    </location>
</feature>
<evidence type="ECO:0000313" key="8">
    <source>
        <dbReference type="Proteomes" id="UP001193035"/>
    </source>
</evidence>
<dbReference type="Pfam" id="PF02656">
    <property type="entry name" value="DUF202"/>
    <property type="match status" value="1"/>
</dbReference>
<evidence type="ECO:0000256" key="3">
    <source>
        <dbReference type="ARBA" id="ARBA00022989"/>
    </source>
</evidence>
<feature type="transmembrane region" description="Helical" evidence="5">
    <location>
        <begin position="84"/>
        <end position="105"/>
    </location>
</feature>
<name>A0ABY2WZN4_9RHOB</name>
<evidence type="ECO:0000256" key="4">
    <source>
        <dbReference type="ARBA" id="ARBA00023136"/>
    </source>
</evidence>
<evidence type="ECO:0000259" key="6">
    <source>
        <dbReference type="Pfam" id="PF02656"/>
    </source>
</evidence>
<comment type="caution">
    <text evidence="7">The sequence shown here is derived from an EMBL/GenBank/DDBJ whole genome shotgun (WGS) entry which is preliminary data.</text>
</comment>
<dbReference type="Proteomes" id="UP001193035">
    <property type="component" value="Unassembled WGS sequence"/>
</dbReference>
<keyword evidence="8" id="KW-1185">Reference proteome</keyword>
<feature type="domain" description="DUF202" evidence="6">
    <location>
        <begin position="7"/>
        <end position="66"/>
    </location>
</feature>
<gene>
    <name evidence="7" type="ORF">FGK63_04785</name>
</gene>
<feature type="transmembrane region" description="Helical" evidence="5">
    <location>
        <begin position="42"/>
        <end position="63"/>
    </location>
</feature>
<keyword evidence="4 5" id="KW-0472">Membrane</keyword>
<organism evidence="7 8">
    <name type="scientific">Ruegeria sediminis</name>
    <dbReference type="NCBI Taxonomy" id="2583820"/>
    <lineage>
        <taxon>Bacteria</taxon>
        <taxon>Pseudomonadati</taxon>
        <taxon>Pseudomonadota</taxon>
        <taxon>Alphaproteobacteria</taxon>
        <taxon>Rhodobacterales</taxon>
        <taxon>Roseobacteraceae</taxon>
        <taxon>Ruegeria</taxon>
    </lineage>
</organism>
<accession>A0ABY2WZN4</accession>
<evidence type="ECO:0000256" key="5">
    <source>
        <dbReference type="SAM" id="Phobius"/>
    </source>
</evidence>
<keyword evidence="3 5" id="KW-1133">Transmembrane helix</keyword>
<evidence type="ECO:0000313" key="7">
    <source>
        <dbReference type="EMBL" id="TMV08456.1"/>
    </source>
</evidence>
<proteinExistence type="predicted"/>
<protein>
    <submittedName>
        <fullName evidence="7">DUF202 domain-containing protein</fullName>
    </submittedName>
</protein>
<sequence>MVLNFTDHASNERTFLAWVRTAIAIMGFGIGIERLVTKNVAIWSEVLLLGAGAVVILLAYVRMRHLRGMILRSEMIDQEATPSETLLLLLVASLIALLGVFVFHIS</sequence>
<keyword evidence="2 5" id="KW-0812">Transmembrane</keyword>
<dbReference type="RefSeq" id="WP_138840487.1">
    <property type="nucleotide sequence ID" value="NZ_VCPD01000002.1"/>
</dbReference>